<gene>
    <name evidence="9" type="ORF">JBKA6_0300</name>
</gene>
<reference evidence="9 10" key="1">
    <citation type="submission" date="2014-03" db="EMBL/GenBank/DDBJ databases">
        <title>complete genome sequence of Flavobacteriaceae bacterium JBKA-6.</title>
        <authorList>
            <person name="Takano T."/>
            <person name="Nakamura Y."/>
            <person name="Takuma S."/>
            <person name="Yasuike M."/>
            <person name="Matsuyama T."/>
            <person name="Sakai T."/>
            <person name="Fujiwara A."/>
            <person name="Kimoto K."/>
            <person name="Fukuda Y."/>
            <person name="Kondo H."/>
            <person name="Hirono I."/>
            <person name="Nakayasu C."/>
        </authorList>
    </citation>
    <scope>NUCLEOTIDE SEQUENCE [LARGE SCALE GENOMIC DNA]</scope>
    <source>
        <strain evidence="9 10">JBKA-6</strain>
    </source>
</reference>
<dbReference type="InterPro" id="IPR036249">
    <property type="entry name" value="Thioredoxin-like_sf"/>
</dbReference>
<keyword evidence="5 6" id="KW-0472">Membrane</keyword>
<feature type="transmembrane region" description="Helical" evidence="6">
    <location>
        <begin position="412"/>
        <end position="431"/>
    </location>
</feature>
<evidence type="ECO:0000256" key="5">
    <source>
        <dbReference type="ARBA" id="ARBA00023136"/>
    </source>
</evidence>
<comment type="subcellular location">
    <subcellularLocation>
        <location evidence="1">Membrane</location>
        <topology evidence="1">Multi-pass membrane protein</topology>
    </subcellularLocation>
</comment>
<keyword evidence="4 6" id="KW-1133">Transmembrane helix</keyword>
<feature type="transmembrane region" description="Helical" evidence="6">
    <location>
        <begin position="342"/>
        <end position="362"/>
    </location>
</feature>
<keyword evidence="3" id="KW-0201">Cytochrome c-type biogenesis</keyword>
<dbReference type="InterPro" id="IPR036929">
    <property type="entry name" value="DsbDN_sf"/>
</dbReference>
<feature type="transmembrane region" description="Helical" evidence="6">
    <location>
        <begin position="374"/>
        <end position="392"/>
    </location>
</feature>
<evidence type="ECO:0000256" key="4">
    <source>
        <dbReference type="ARBA" id="ARBA00022989"/>
    </source>
</evidence>
<feature type="transmembrane region" description="Helical" evidence="6">
    <location>
        <begin position="443"/>
        <end position="465"/>
    </location>
</feature>
<dbReference type="AlphaFoldDB" id="A0A1J1DWS1"/>
<feature type="transmembrane region" description="Helical" evidence="6">
    <location>
        <begin position="227"/>
        <end position="249"/>
    </location>
</feature>
<evidence type="ECO:0000313" key="9">
    <source>
        <dbReference type="EMBL" id="BAV94313.1"/>
    </source>
</evidence>
<organism evidence="9 10">
    <name type="scientific">Ichthyobacterium seriolicida</name>
    <dbReference type="NCBI Taxonomy" id="242600"/>
    <lineage>
        <taxon>Bacteria</taxon>
        <taxon>Pseudomonadati</taxon>
        <taxon>Bacteroidota</taxon>
        <taxon>Flavobacteriia</taxon>
        <taxon>Flavobacteriales</taxon>
        <taxon>Ichthyobacteriaceae</taxon>
        <taxon>Ichthyobacterium</taxon>
    </lineage>
</organism>
<evidence type="ECO:0000259" key="7">
    <source>
        <dbReference type="Pfam" id="PF02683"/>
    </source>
</evidence>
<dbReference type="KEGG" id="ise:JBKA6_0300"/>
<dbReference type="Proteomes" id="UP000243197">
    <property type="component" value="Chromosome"/>
</dbReference>
<dbReference type="GO" id="GO:0017004">
    <property type="term" value="P:cytochrome complex assembly"/>
    <property type="evidence" value="ECO:0007669"/>
    <property type="project" value="UniProtKB-KW"/>
</dbReference>
<dbReference type="Pfam" id="PF11412">
    <property type="entry name" value="DsbD_N"/>
    <property type="match status" value="1"/>
</dbReference>
<feature type="transmembrane region" description="Helical" evidence="6">
    <location>
        <begin position="303"/>
        <end position="330"/>
    </location>
</feature>
<dbReference type="OrthoDB" id="9811036at2"/>
<sequence>MKGIFSTIILFASFLFSTAQIYDPVKFSISATRISEDQVCLSLRAKIQDGWHMYSQHLDEGGPIPTSIKFLNSDGNYEIIGSTLESKSIYKHSELFSMDVRYFSGEAVFKQKIKLLTNEPFKVIAEVRYMACDDTNCIPPQSEELVFNIDDSLKGSCKLDQVDNNSTNITSDTKADTHKLSWWMIFITGFTGGFLALLTPCVFPMIPLTVSFFTKQSESKVKGIRNAIVYGISIIVIYVLLGYSVTAVFGPNALNALSTNVWFNLLFFLLVVVFAISFLGAFEITIPSSWTNKVDKISDRGGLIGIFFMSFSLALVSFSCTGPIIGTLLVETAIYGGVSGPLIGMFAFSLALALPFTVFALFPNWLKSMPKSGGWLNSVKVILGLLELALALKFLSNADMVLQLHLLEREVFLAIWIVIFSIMGFYLLGKIQFPHDTPLQKVSVMRLFFSIVVFSFVVYMIPGLWGAPLKWISAFPPPQHYSESPIGFSSNSASVGRPSCNGCDNAQMHLGPSGIYVFHDYQKGLDHAIKTNKPILLDFTGHACVNCRKMEAEVWSDKRVNTLLRDKFVVISLYVDEQKELPEDQKYISEHTQKKIETVGAKWSEFQTYKYKTNAQPYYVLLNHKSEKLNSPRAYNTNVDEYLNWMKEGLKNFRLQK</sequence>
<dbReference type="EMBL" id="AP014564">
    <property type="protein sequence ID" value="BAV94313.1"/>
    <property type="molecule type" value="Genomic_DNA"/>
</dbReference>
<protein>
    <submittedName>
        <fullName evidence="9">Thiol:disulfide interchange protein DsbD</fullName>
    </submittedName>
</protein>
<proteinExistence type="predicted"/>
<feature type="domain" description="Thiol:disulfide interchange protein DsbD N-terminal" evidence="8">
    <location>
        <begin position="29"/>
        <end position="144"/>
    </location>
</feature>
<feature type="domain" description="Cytochrome C biogenesis protein transmembrane" evidence="7">
    <location>
        <begin position="183"/>
        <end position="396"/>
    </location>
</feature>
<evidence type="ECO:0000256" key="1">
    <source>
        <dbReference type="ARBA" id="ARBA00004141"/>
    </source>
</evidence>
<evidence type="ECO:0000313" key="10">
    <source>
        <dbReference type="Proteomes" id="UP000243197"/>
    </source>
</evidence>
<feature type="transmembrane region" description="Helical" evidence="6">
    <location>
        <begin position="180"/>
        <end position="206"/>
    </location>
</feature>
<dbReference type="InterPro" id="IPR028250">
    <property type="entry name" value="DsbDN"/>
</dbReference>
<dbReference type="Pfam" id="PF13899">
    <property type="entry name" value="Thioredoxin_7"/>
    <property type="match status" value="1"/>
</dbReference>
<keyword evidence="2 6" id="KW-0812">Transmembrane</keyword>
<dbReference type="GO" id="GO:0045454">
    <property type="term" value="P:cell redox homeostasis"/>
    <property type="evidence" value="ECO:0007669"/>
    <property type="project" value="TreeGrafter"/>
</dbReference>
<evidence type="ECO:0000259" key="8">
    <source>
        <dbReference type="Pfam" id="PF11412"/>
    </source>
</evidence>
<evidence type="ECO:0000256" key="6">
    <source>
        <dbReference type="SAM" id="Phobius"/>
    </source>
</evidence>
<dbReference type="PANTHER" id="PTHR32234:SF0">
    <property type="entry name" value="THIOL:DISULFIDE INTERCHANGE PROTEIN DSBD"/>
    <property type="match status" value="1"/>
</dbReference>
<dbReference type="PANTHER" id="PTHR32234">
    <property type="entry name" value="THIOL:DISULFIDE INTERCHANGE PROTEIN DSBD"/>
    <property type="match status" value="1"/>
</dbReference>
<evidence type="ECO:0000256" key="2">
    <source>
        <dbReference type="ARBA" id="ARBA00022692"/>
    </source>
</evidence>
<dbReference type="InterPro" id="IPR003834">
    <property type="entry name" value="Cyt_c_assmbl_TM_dom"/>
</dbReference>
<dbReference type="SUPFAM" id="SSF52833">
    <property type="entry name" value="Thioredoxin-like"/>
    <property type="match status" value="1"/>
</dbReference>
<evidence type="ECO:0000256" key="3">
    <source>
        <dbReference type="ARBA" id="ARBA00022748"/>
    </source>
</evidence>
<accession>A0A1J1DWS1</accession>
<dbReference type="Gene3D" id="2.60.40.1250">
    <property type="entry name" value="Thiol:disulfide interchange protein DsbD, N-terminal domain"/>
    <property type="match status" value="1"/>
</dbReference>
<dbReference type="GO" id="GO:0016020">
    <property type="term" value="C:membrane"/>
    <property type="evidence" value="ECO:0007669"/>
    <property type="project" value="UniProtKB-SubCell"/>
</dbReference>
<keyword evidence="10" id="KW-1185">Reference proteome</keyword>
<dbReference type="GO" id="GO:0015035">
    <property type="term" value="F:protein-disulfide reductase activity"/>
    <property type="evidence" value="ECO:0007669"/>
    <property type="project" value="TreeGrafter"/>
</dbReference>
<feature type="transmembrane region" description="Helical" evidence="6">
    <location>
        <begin position="261"/>
        <end position="282"/>
    </location>
</feature>
<dbReference type="RefSeq" id="WP_096685188.1">
    <property type="nucleotide sequence ID" value="NZ_AP014564.1"/>
</dbReference>
<dbReference type="Gene3D" id="3.40.30.10">
    <property type="entry name" value="Glutaredoxin"/>
    <property type="match status" value="1"/>
</dbReference>
<name>A0A1J1DWS1_9FLAO</name>
<dbReference type="Pfam" id="PF02683">
    <property type="entry name" value="DsbD_TM"/>
    <property type="match status" value="1"/>
</dbReference>